<dbReference type="InParanoid" id="A0A7M7M5B5"/>
<protein>
    <submittedName>
        <fullName evidence="5">Uncharacterized protein</fullName>
    </submittedName>
</protein>
<dbReference type="GO" id="GO:0042302">
    <property type="term" value="F:structural constituent of cuticle"/>
    <property type="evidence" value="ECO:0007669"/>
    <property type="project" value="UniProtKB-UniRule"/>
</dbReference>
<sequence length="134" mass="14511">MHFASMFAVSVVLVPLCALAQPLTGHRVRGAQDDYGRPQPYEFSYVSQDQEGTHGHSQQSDAQGQVQGHYTIQLADGRARTVHYTADENGYRAEIQTNEIGTESKSPADVRLVSSAITGEQAAHQAPAQGHHLA</sequence>
<accession>A0A7M7M5B5</accession>
<dbReference type="InterPro" id="IPR051217">
    <property type="entry name" value="Insect_Cuticle_Struc_Prot"/>
</dbReference>
<dbReference type="PANTHER" id="PTHR12236">
    <property type="entry name" value="STRUCTURAL CONTITUENT OF CUTICLE"/>
    <property type="match status" value="1"/>
</dbReference>
<dbReference type="KEGG" id="vde:111245792"/>
<dbReference type="Pfam" id="PF00379">
    <property type="entry name" value="Chitin_bind_4"/>
    <property type="match status" value="1"/>
</dbReference>
<evidence type="ECO:0000313" key="6">
    <source>
        <dbReference type="Proteomes" id="UP000594260"/>
    </source>
</evidence>
<dbReference type="GeneID" id="111245792"/>
<dbReference type="FunCoup" id="A0A7M7M5B5">
    <property type="interactions" value="29"/>
</dbReference>
<dbReference type="EnsemblMetazoa" id="XM_022794578">
    <property type="protein sequence ID" value="XP_022650313"/>
    <property type="gene ID" value="LOC111245792"/>
</dbReference>
<evidence type="ECO:0000313" key="5">
    <source>
        <dbReference type="EnsemblMetazoa" id="XP_022650313"/>
    </source>
</evidence>
<feature type="signal peptide" evidence="4">
    <location>
        <begin position="1"/>
        <end position="20"/>
    </location>
</feature>
<dbReference type="OrthoDB" id="6381807at2759"/>
<proteinExistence type="predicted"/>
<dbReference type="PRINTS" id="PR00947">
    <property type="entry name" value="CUTICLE"/>
</dbReference>
<dbReference type="GO" id="GO:0005615">
    <property type="term" value="C:extracellular space"/>
    <property type="evidence" value="ECO:0007669"/>
    <property type="project" value="TreeGrafter"/>
</dbReference>
<dbReference type="GO" id="GO:0031012">
    <property type="term" value="C:extracellular matrix"/>
    <property type="evidence" value="ECO:0007669"/>
    <property type="project" value="TreeGrafter"/>
</dbReference>
<evidence type="ECO:0000256" key="3">
    <source>
        <dbReference type="SAM" id="MobiDB-lite"/>
    </source>
</evidence>
<keyword evidence="1 2" id="KW-0193">Cuticle</keyword>
<evidence type="ECO:0000256" key="1">
    <source>
        <dbReference type="ARBA" id="ARBA00022460"/>
    </source>
</evidence>
<evidence type="ECO:0000256" key="2">
    <source>
        <dbReference type="PROSITE-ProRule" id="PRU00497"/>
    </source>
</evidence>
<dbReference type="Proteomes" id="UP000594260">
    <property type="component" value="Unplaced"/>
</dbReference>
<dbReference type="InterPro" id="IPR000618">
    <property type="entry name" value="Insect_cuticle"/>
</dbReference>
<keyword evidence="4" id="KW-0732">Signal</keyword>
<dbReference type="RefSeq" id="XP_022650313.1">
    <property type="nucleotide sequence ID" value="XM_022794578.1"/>
</dbReference>
<feature type="chain" id="PRO_5029873029" evidence="4">
    <location>
        <begin position="21"/>
        <end position="134"/>
    </location>
</feature>
<dbReference type="InterPro" id="IPR031311">
    <property type="entry name" value="CHIT_BIND_RR_consensus"/>
</dbReference>
<dbReference type="PANTHER" id="PTHR12236:SF79">
    <property type="entry name" value="CUTICULAR PROTEIN 50CB-RELATED"/>
    <property type="match status" value="1"/>
</dbReference>
<dbReference type="OMA" id="MHFASMF"/>
<dbReference type="AlphaFoldDB" id="A0A7M7M5B5"/>
<evidence type="ECO:0000256" key="4">
    <source>
        <dbReference type="SAM" id="SignalP"/>
    </source>
</evidence>
<reference evidence="5" key="1">
    <citation type="submission" date="2021-01" db="UniProtKB">
        <authorList>
            <consortium name="EnsemblMetazoa"/>
        </authorList>
    </citation>
    <scope>IDENTIFICATION</scope>
</reference>
<dbReference type="PROSITE" id="PS51155">
    <property type="entry name" value="CHIT_BIND_RR_2"/>
    <property type="match status" value="1"/>
</dbReference>
<name>A0A7M7M5B5_VARDE</name>
<keyword evidence="6" id="KW-1185">Reference proteome</keyword>
<organism evidence="5 6">
    <name type="scientific">Varroa destructor</name>
    <name type="common">Honeybee mite</name>
    <dbReference type="NCBI Taxonomy" id="109461"/>
    <lineage>
        <taxon>Eukaryota</taxon>
        <taxon>Metazoa</taxon>
        <taxon>Ecdysozoa</taxon>
        <taxon>Arthropoda</taxon>
        <taxon>Chelicerata</taxon>
        <taxon>Arachnida</taxon>
        <taxon>Acari</taxon>
        <taxon>Parasitiformes</taxon>
        <taxon>Mesostigmata</taxon>
        <taxon>Gamasina</taxon>
        <taxon>Dermanyssoidea</taxon>
        <taxon>Varroidae</taxon>
        <taxon>Varroa</taxon>
    </lineage>
</organism>
<feature type="region of interest" description="Disordered" evidence="3">
    <location>
        <begin position="47"/>
        <end position="67"/>
    </location>
</feature>
<dbReference type="PROSITE" id="PS00233">
    <property type="entry name" value="CHIT_BIND_RR_1"/>
    <property type="match status" value="1"/>
</dbReference>